<dbReference type="InterPro" id="IPR032710">
    <property type="entry name" value="NTF2-like_dom_sf"/>
</dbReference>
<evidence type="ECO:0000313" key="2">
    <source>
        <dbReference type="Proteomes" id="UP001149140"/>
    </source>
</evidence>
<dbReference type="RefSeq" id="WP_270042752.1">
    <property type="nucleotide sequence ID" value="NZ_JAPDOD010000025.1"/>
</dbReference>
<dbReference type="AlphaFoldDB" id="A0A9X3MYJ7"/>
<gene>
    <name evidence="1" type="ORF">OM076_24755</name>
</gene>
<comment type="caution">
    <text evidence="1">The sequence shown here is derived from an EMBL/GenBank/DDBJ whole genome shotgun (WGS) entry which is preliminary data.</text>
</comment>
<protein>
    <submittedName>
        <fullName evidence="1">Uncharacterized protein</fullName>
    </submittedName>
</protein>
<reference evidence="1" key="1">
    <citation type="submission" date="2022-10" db="EMBL/GenBank/DDBJ databases">
        <title>The WGS of Solirubrobacter ginsenosidimutans DSM 21036.</title>
        <authorList>
            <person name="Jiang Z."/>
        </authorList>
    </citation>
    <scope>NUCLEOTIDE SEQUENCE</scope>
    <source>
        <strain evidence="1">DSM 21036</strain>
    </source>
</reference>
<dbReference type="SUPFAM" id="SSF54427">
    <property type="entry name" value="NTF2-like"/>
    <property type="match status" value="1"/>
</dbReference>
<organism evidence="1 2">
    <name type="scientific">Solirubrobacter ginsenosidimutans</name>
    <dbReference type="NCBI Taxonomy" id="490573"/>
    <lineage>
        <taxon>Bacteria</taxon>
        <taxon>Bacillati</taxon>
        <taxon>Actinomycetota</taxon>
        <taxon>Thermoleophilia</taxon>
        <taxon>Solirubrobacterales</taxon>
        <taxon>Solirubrobacteraceae</taxon>
        <taxon>Solirubrobacter</taxon>
    </lineage>
</organism>
<sequence length="227" mass="24181">MVRVALVIGVLAVAIVLLKQRSDDAGAGAAPAVPTVNTAGMPKEIRALVADRPDPVEMLRRRGALPGMGAIRKLADKLAGDGSAAQTQMAPFADVGSRRELREVRADIRRDFAALNRLSAVEGGASIADITKTLAEVYSAPVLNALGTDGVRDFASRYAGRTEVAQKVKILDFEGVFVSGARALAQVVYRLSLRAPSGRYVARAPATWTVTLAREDGRWRFVQGLET</sequence>
<accession>A0A9X3MYJ7</accession>
<dbReference type="EMBL" id="JAPDOD010000025">
    <property type="protein sequence ID" value="MDA0163507.1"/>
    <property type="molecule type" value="Genomic_DNA"/>
</dbReference>
<evidence type="ECO:0000313" key="1">
    <source>
        <dbReference type="EMBL" id="MDA0163507.1"/>
    </source>
</evidence>
<dbReference type="Proteomes" id="UP001149140">
    <property type="component" value="Unassembled WGS sequence"/>
</dbReference>
<keyword evidence="2" id="KW-1185">Reference proteome</keyword>
<proteinExistence type="predicted"/>
<dbReference type="Gene3D" id="3.10.450.50">
    <property type="match status" value="1"/>
</dbReference>
<name>A0A9X3MYJ7_9ACTN</name>